<dbReference type="Gene3D" id="3.40.50.720">
    <property type="entry name" value="NAD(P)-binding Rossmann-like Domain"/>
    <property type="match status" value="1"/>
</dbReference>
<dbReference type="OrthoDB" id="419598at2759"/>
<comment type="similarity">
    <text evidence="1">Belongs to the NmrA-type oxidoreductase family. Isoflavone reductase subfamily.</text>
</comment>
<dbReference type="InterPro" id="IPR008030">
    <property type="entry name" value="NmrA-like"/>
</dbReference>
<dbReference type="InterPro" id="IPR051609">
    <property type="entry name" value="NmrA/Isoflavone_reductase-like"/>
</dbReference>
<dbReference type="SUPFAM" id="SSF51735">
    <property type="entry name" value="NAD(P)-binding Rossmann-fold domains"/>
    <property type="match status" value="1"/>
</dbReference>
<dbReference type="InterPro" id="IPR036291">
    <property type="entry name" value="NAD(P)-bd_dom_sf"/>
</dbReference>
<evidence type="ECO:0000259" key="4">
    <source>
        <dbReference type="Pfam" id="PF05368"/>
    </source>
</evidence>
<evidence type="ECO:0000313" key="5">
    <source>
        <dbReference type="EMBL" id="PMD31545.1"/>
    </source>
</evidence>
<reference evidence="5 6" key="1">
    <citation type="submission" date="2016-04" db="EMBL/GenBank/DDBJ databases">
        <title>A degradative enzymes factory behind the ericoid mycorrhizal symbiosis.</title>
        <authorList>
            <consortium name="DOE Joint Genome Institute"/>
            <person name="Martino E."/>
            <person name="Morin E."/>
            <person name="Grelet G."/>
            <person name="Kuo A."/>
            <person name="Kohler A."/>
            <person name="Daghino S."/>
            <person name="Barry K."/>
            <person name="Choi C."/>
            <person name="Cichocki N."/>
            <person name="Clum A."/>
            <person name="Copeland A."/>
            <person name="Hainaut M."/>
            <person name="Haridas S."/>
            <person name="Labutti K."/>
            <person name="Lindquist E."/>
            <person name="Lipzen A."/>
            <person name="Khouja H.-R."/>
            <person name="Murat C."/>
            <person name="Ohm R."/>
            <person name="Olson A."/>
            <person name="Spatafora J."/>
            <person name="Veneault-Fourrey C."/>
            <person name="Henrissat B."/>
            <person name="Grigoriev I."/>
            <person name="Martin F."/>
            <person name="Perotto S."/>
        </authorList>
    </citation>
    <scope>NUCLEOTIDE SEQUENCE [LARGE SCALE GENOMIC DNA]</scope>
    <source>
        <strain evidence="5 6">F</strain>
    </source>
</reference>
<dbReference type="AlphaFoldDB" id="A0A2J6QZ55"/>
<dbReference type="GO" id="GO:0016491">
    <property type="term" value="F:oxidoreductase activity"/>
    <property type="evidence" value="ECO:0007669"/>
    <property type="project" value="UniProtKB-KW"/>
</dbReference>
<protein>
    <submittedName>
        <fullName evidence="5">NAD(P)-binding protein</fullName>
    </submittedName>
</protein>
<evidence type="ECO:0000313" key="6">
    <source>
        <dbReference type="Proteomes" id="UP000235786"/>
    </source>
</evidence>
<dbReference type="Gene3D" id="3.90.25.10">
    <property type="entry name" value="UDP-galactose 4-epimerase, domain 1"/>
    <property type="match status" value="1"/>
</dbReference>
<dbReference type="PANTHER" id="PTHR47706">
    <property type="entry name" value="NMRA-LIKE FAMILY PROTEIN"/>
    <property type="match status" value="1"/>
</dbReference>
<dbReference type="Pfam" id="PF05368">
    <property type="entry name" value="NmrA"/>
    <property type="match status" value="1"/>
</dbReference>
<evidence type="ECO:0000256" key="3">
    <source>
        <dbReference type="ARBA" id="ARBA00023002"/>
    </source>
</evidence>
<organism evidence="5 6">
    <name type="scientific">Hyaloscypha variabilis (strain UAMH 11265 / GT02V1 / F)</name>
    <name type="common">Meliniomyces variabilis</name>
    <dbReference type="NCBI Taxonomy" id="1149755"/>
    <lineage>
        <taxon>Eukaryota</taxon>
        <taxon>Fungi</taxon>
        <taxon>Dikarya</taxon>
        <taxon>Ascomycota</taxon>
        <taxon>Pezizomycotina</taxon>
        <taxon>Leotiomycetes</taxon>
        <taxon>Helotiales</taxon>
        <taxon>Hyaloscyphaceae</taxon>
        <taxon>Hyaloscypha</taxon>
        <taxon>Hyaloscypha variabilis</taxon>
    </lineage>
</organism>
<gene>
    <name evidence="5" type="ORF">L207DRAFT_472240</name>
</gene>
<sequence>MVVVAIAGGTGAVGRNIVEALLAQGKHEVIILSRMVDTAKEKEIGARLAATDYKDVEALTKILEDNNVHTVISTLSMMPNAAGSLEQNLIQAADASKTTKRFIPSEFGFPQRAEDGDLFPSIPMKHASKRALEASTLEYTIVYNGYFMDYFGMPKLSSYLAPYVVLLDMLENAAAIPGDGNKPVTFTHTSDVGTFVAAIIDFDKWDSASFIVGDKMTLNEVVKLAEEVKGTKFKVDYDDLDKLKKGEVTELPSQKPLYSVIPREFVQAINSRFGIWVNRGDFDFDETMSLNAKLPEIKTIKLKELLE</sequence>
<dbReference type="EMBL" id="KZ613962">
    <property type="protein sequence ID" value="PMD31545.1"/>
    <property type="molecule type" value="Genomic_DNA"/>
</dbReference>
<keyword evidence="2" id="KW-0521">NADP</keyword>
<proteinExistence type="inferred from homology"/>
<keyword evidence="3" id="KW-0560">Oxidoreductase</keyword>
<accession>A0A2J6QZ55</accession>
<evidence type="ECO:0000256" key="2">
    <source>
        <dbReference type="ARBA" id="ARBA00022857"/>
    </source>
</evidence>
<keyword evidence="6" id="KW-1185">Reference proteome</keyword>
<name>A0A2J6QZ55_HYAVF</name>
<feature type="domain" description="NmrA-like" evidence="4">
    <location>
        <begin position="4"/>
        <end position="292"/>
    </location>
</feature>
<dbReference type="PANTHER" id="PTHR47706:SF4">
    <property type="entry name" value="NMRA-LIKE DOMAIN-CONTAINING PROTEIN"/>
    <property type="match status" value="1"/>
</dbReference>
<feature type="non-terminal residue" evidence="5">
    <location>
        <position position="307"/>
    </location>
</feature>
<dbReference type="Proteomes" id="UP000235786">
    <property type="component" value="Unassembled WGS sequence"/>
</dbReference>
<evidence type="ECO:0000256" key="1">
    <source>
        <dbReference type="ARBA" id="ARBA00005725"/>
    </source>
</evidence>